<evidence type="ECO:0000256" key="3">
    <source>
        <dbReference type="PROSITE-ProRule" id="PRU00284"/>
    </source>
</evidence>
<keyword evidence="1 3" id="KW-0807">Transducer</keyword>
<dbReference type="EMBL" id="WXEX01000002">
    <property type="protein sequence ID" value="MZP42093.1"/>
    <property type="molecule type" value="Genomic_DNA"/>
</dbReference>
<evidence type="ECO:0000256" key="4">
    <source>
        <dbReference type="SAM" id="Coils"/>
    </source>
</evidence>
<sequence length="681" mass="72034">MLFALMNDRTRVIGVIEMQKEDVSVEKKLARPAAGSVSGPSSTAANNKLARHDQAGTAEEIAQKRDLAKRKAMEKVRARTLAKQQQLAERIATATEQLASGIEQASNAAIELGSTMAQIATGADEAASAAEQSRAAINQIDKASVVANSRAKESLEKVNIAQPLVLSTSADIEQLIDGIKESADTNIESTKLVNDLEKQSAEIGNIVEAVVRIADQTNLLALNAAIEAARAGEHGRGFAVVADEVRNLAEISEKSARDIRNLVSNIQENVKIVVKDVEEAGVAASAEVEKAKRITDDLSKIGKEMGAVQSAVIEVSQSAVDANKGAIEFLSVAEQVAAAAEEQSNAAEEVNQAVSEQNKAFSEMGSAANELAQLAETLKVSTDAQKSSEELASAAEELSANVEEANSASRQIMTAMGQLSQGAKLQGELTQKGAALSERLVTAANQMRNLSSMSEEKVAELRTLLDVNKKGVDGLIVGISTASEASIVSARNIKILEETTRKIDKIVDAIVNVTIQTNMLAVNGSIEAARAGEYGRGFSVVAGDIRTLANESAENADKIKDLVRNIQSQIKKVTEDIELSAKKAVQEVEKAKKSTHNLNEIEDAMLVILNGVKEVLKGAEESLIALEQARKGVDQIAAAAQEAEKAAGEASMAAQEQSKGMQELAEAIEEISGLADELQTM</sequence>
<feature type="coiled-coil region" evidence="4">
    <location>
        <begin position="609"/>
        <end position="681"/>
    </location>
</feature>
<dbReference type="PANTHER" id="PTHR32089">
    <property type="entry name" value="METHYL-ACCEPTING CHEMOTAXIS PROTEIN MCPB"/>
    <property type="match status" value="1"/>
</dbReference>
<evidence type="ECO:0000313" key="8">
    <source>
        <dbReference type="Proteomes" id="UP000471031"/>
    </source>
</evidence>
<dbReference type="GO" id="GO:0016020">
    <property type="term" value="C:membrane"/>
    <property type="evidence" value="ECO:0007669"/>
    <property type="project" value="InterPro"/>
</dbReference>
<dbReference type="GO" id="GO:0004888">
    <property type="term" value="F:transmembrane signaling receptor activity"/>
    <property type="evidence" value="ECO:0007669"/>
    <property type="project" value="InterPro"/>
</dbReference>
<dbReference type="OrthoDB" id="9765776at2"/>
<dbReference type="Proteomes" id="UP000471031">
    <property type="component" value="Unassembled WGS sequence"/>
</dbReference>
<evidence type="ECO:0000256" key="5">
    <source>
        <dbReference type="SAM" id="MobiDB-lite"/>
    </source>
</evidence>
<reference evidence="7 8" key="1">
    <citation type="submission" date="2020-01" db="EMBL/GenBank/DDBJ databases">
        <title>Whole genome sequence of Heliobacterium gestii DSM 11169.</title>
        <authorList>
            <person name="Kyndt J.A."/>
            <person name="Meyer T.E."/>
        </authorList>
    </citation>
    <scope>NUCLEOTIDE SEQUENCE [LARGE SCALE GENOMIC DNA]</scope>
    <source>
        <strain evidence="7 8">DSM 11169</strain>
    </source>
</reference>
<comment type="similarity">
    <text evidence="2">Belongs to the methyl-accepting chemotaxis (MCP) protein family.</text>
</comment>
<evidence type="ECO:0000256" key="2">
    <source>
        <dbReference type="ARBA" id="ARBA00029447"/>
    </source>
</evidence>
<dbReference type="PANTHER" id="PTHR32089:SF112">
    <property type="entry name" value="LYSOZYME-LIKE PROTEIN-RELATED"/>
    <property type="match status" value="1"/>
</dbReference>
<proteinExistence type="inferred from homology"/>
<feature type="domain" description="Methyl-accepting transducer" evidence="6">
    <location>
        <begin position="94"/>
        <end position="358"/>
    </location>
</feature>
<keyword evidence="4" id="KW-0175">Coiled coil</keyword>
<feature type="domain" description="Methyl-accepting transducer" evidence="6">
    <location>
        <begin position="401"/>
        <end position="637"/>
    </location>
</feature>
<protein>
    <submittedName>
        <fullName evidence="7">Methyl-accepting chemotaxis protein</fullName>
    </submittedName>
</protein>
<name>A0A845LEY9_HELGE</name>
<dbReference type="InterPro" id="IPR004090">
    <property type="entry name" value="Chemotax_Me-accpt_rcpt"/>
</dbReference>
<dbReference type="PROSITE" id="PS50111">
    <property type="entry name" value="CHEMOTAXIS_TRANSDUC_2"/>
    <property type="match status" value="2"/>
</dbReference>
<keyword evidence="8" id="KW-1185">Reference proteome</keyword>
<dbReference type="Gene3D" id="1.10.287.950">
    <property type="entry name" value="Methyl-accepting chemotaxis protein"/>
    <property type="match status" value="2"/>
</dbReference>
<accession>A0A845LEY9</accession>
<dbReference type="SUPFAM" id="SSF58104">
    <property type="entry name" value="Methyl-accepting chemotaxis protein (MCP) signaling domain"/>
    <property type="match status" value="2"/>
</dbReference>
<evidence type="ECO:0000313" key="7">
    <source>
        <dbReference type="EMBL" id="MZP42093.1"/>
    </source>
</evidence>
<evidence type="ECO:0000259" key="6">
    <source>
        <dbReference type="PROSITE" id="PS50111"/>
    </source>
</evidence>
<dbReference type="GO" id="GO:0007165">
    <property type="term" value="P:signal transduction"/>
    <property type="evidence" value="ECO:0007669"/>
    <property type="project" value="UniProtKB-KW"/>
</dbReference>
<dbReference type="PRINTS" id="PR00260">
    <property type="entry name" value="CHEMTRNSDUCR"/>
</dbReference>
<feature type="region of interest" description="Disordered" evidence="5">
    <location>
        <begin position="30"/>
        <end position="57"/>
    </location>
</feature>
<dbReference type="AlphaFoldDB" id="A0A845LEY9"/>
<organism evidence="7 8">
    <name type="scientific">Heliomicrobium gestii</name>
    <name type="common">Heliobacterium gestii</name>
    <dbReference type="NCBI Taxonomy" id="2699"/>
    <lineage>
        <taxon>Bacteria</taxon>
        <taxon>Bacillati</taxon>
        <taxon>Bacillota</taxon>
        <taxon>Clostridia</taxon>
        <taxon>Eubacteriales</taxon>
        <taxon>Heliobacteriaceae</taxon>
        <taxon>Heliomicrobium</taxon>
    </lineage>
</organism>
<dbReference type="GO" id="GO:0006935">
    <property type="term" value="P:chemotaxis"/>
    <property type="evidence" value="ECO:0007669"/>
    <property type="project" value="InterPro"/>
</dbReference>
<feature type="coiled-coil region" evidence="4">
    <location>
        <begin position="330"/>
        <end position="360"/>
    </location>
</feature>
<evidence type="ECO:0000256" key="1">
    <source>
        <dbReference type="ARBA" id="ARBA00023224"/>
    </source>
</evidence>
<dbReference type="SMART" id="SM00283">
    <property type="entry name" value="MA"/>
    <property type="match status" value="2"/>
</dbReference>
<gene>
    <name evidence="7" type="ORF">GTO89_03460</name>
</gene>
<comment type="caution">
    <text evidence="7">The sequence shown here is derived from an EMBL/GenBank/DDBJ whole genome shotgun (WGS) entry which is preliminary data.</text>
</comment>
<dbReference type="InterPro" id="IPR004089">
    <property type="entry name" value="MCPsignal_dom"/>
</dbReference>
<dbReference type="Pfam" id="PF00015">
    <property type="entry name" value="MCPsignal"/>
    <property type="match status" value="2"/>
</dbReference>